<reference evidence="1" key="1">
    <citation type="submission" date="2023-04" db="EMBL/GenBank/DDBJ databases">
        <title>Draft Genome sequencing of Naganishia species isolated from polar environments using Oxford Nanopore Technology.</title>
        <authorList>
            <person name="Leo P."/>
            <person name="Venkateswaran K."/>
        </authorList>
    </citation>
    <scope>NUCLEOTIDE SEQUENCE</scope>
    <source>
        <strain evidence="1">MNA-CCFEE 5262</strain>
    </source>
</reference>
<evidence type="ECO:0000313" key="1">
    <source>
        <dbReference type="EMBL" id="KAJ9102071.1"/>
    </source>
</evidence>
<name>A0ACC2VTW5_9TREE</name>
<dbReference type="Proteomes" id="UP001230649">
    <property type="component" value="Unassembled WGS sequence"/>
</dbReference>
<organism evidence="1 2">
    <name type="scientific">Naganishia adeliensis</name>
    <dbReference type="NCBI Taxonomy" id="92952"/>
    <lineage>
        <taxon>Eukaryota</taxon>
        <taxon>Fungi</taxon>
        <taxon>Dikarya</taxon>
        <taxon>Basidiomycota</taxon>
        <taxon>Agaricomycotina</taxon>
        <taxon>Tremellomycetes</taxon>
        <taxon>Filobasidiales</taxon>
        <taxon>Filobasidiaceae</taxon>
        <taxon>Naganishia</taxon>
    </lineage>
</organism>
<comment type="caution">
    <text evidence="1">The sequence shown here is derived from an EMBL/GenBank/DDBJ whole genome shotgun (WGS) entry which is preliminary data.</text>
</comment>
<gene>
    <name evidence="1" type="ORF">QFC20_005080</name>
</gene>
<protein>
    <submittedName>
        <fullName evidence="1">Uncharacterized protein</fullName>
    </submittedName>
</protein>
<keyword evidence="2" id="KW-1185">Reference proteome</keyword>
<proteinExistence type="predicted"/>
<sequence length="212" mass="23844">MPSITPPTTILRLAKEEELETIATLHATALDDDPISDLLFVDPFVNRKSDWIKGAKEEFERGDDTIWVLECTVTGQIIGEAWVRTYDKDNQPEPRSDQVPEGFKKEEYAKIFGTLNPLSQELMDKYGKFMYLREFAILPGYQQQGLGERLLLHVIELAKKEKLNIALTANAGKSPFYEKFGFREMGAPIMLGPDNNINGGASMLCELFPAGI</sequence>
<evidence type="ECO:0000313" key="2">
    <source>
        <dbReference type="Proteomes" id="UP001230649"/>
    </source>
</evidence>
<dbReference type="EMBL" id="JASBWS010000066">
    <property type="protein sequence ID" value="KAJ9102071.1"/>
    <property type="molecule type" value="Genomic_DNA"/>
</dbReference>
<accession>A0ACC2VTW5</accession>